<keyword evidence="16" id="KW-1185">Reference proteome</keyword>
<feature type="compositionally biased region" description="Basic and acidic residues" evidence="13">
    <location>
        <begin position="217"/>
        <end position="238"/>
    </location>
</feature>
<reference evidence="15 16" key="1">
    <citation type="submission" date="2015-07" db="EMBL/GenBank/DDBJ databases">
        <title>Comparative genomics of the Sigatoka disease complex on banana suggests a link between parallel evolutionary changes in Pseudocercospora fijiensis and Pseudocercospora eumusae and increased virulence on the banana host.</title>
        <authorList>
            <person name="Chang T.-C."/>
            <person name="Salvucci A."/>
            <person name="Crous P.W."/>
            <person name="Stergiopoulos I."/>
        </authorList>
    </citation>
    <scope>NUCLEOTIDE SEQUENCE [LARGE SCALE GENOMIC DNA]</scope>
    <source>
        <strain evidence="15 16">CBS 114824</strain>
    </source>
</reference>
<keyword evidence="3 12" id="KW-0479">Metal-binding</keyword>
<feature type="compositionally biased region" description="Basic and acidic residues" evidence="13">
    <location>
        <begin position="286"/>
        <end position="297"/>
    </location>
</feature>
<comment type="similarity">
    <text evidence="2 11 12">Belongs to the RPAP2 family.</text>
</comment>
<dbReference type="GO" id="GO:0043175">
    <property type="term" value="F:RNA polymerase core enzyme binding"/>
    <property type="evidence" value="ECO:0007669"/>
    <property type="project" value="UniProtKB-UniRule"/>
</dbReference>
<evidence type="ECO:0000256" key="4">
    <source>
        <dbReference type="ARBA" id="ARBA00022771"/>
    </source>
</evidence>
<feature type="compositionally biased region" description="Acidic residues" evidence="13">
    <location>
        <begin position="298"/>
        <end position="312"/>
    </location>
</feature>
<feature type="region of interest" description="Disordered" evidence="13">
    <location>
        <begin position="189"/>
        <end position="312"/>
    </location>
</feature>
<dbReference type="GO" id="GO:0005737">
    <property type="term" value="C:cytoplasm"/>
    <property type="evidence" value="ECO:0007669"/>
    <property type="project" value="TreeGrafter"/>
</dbReference>
<evidence type="ECO:0000259" key="14">
    <source>
        <dbReference type="PROSITE" id="PS51479"/>
    </source>
</evidence>
<dbReference type="Proteomes" id="UP000070133">
    <property type="component" value="Unassembled WGS sequence"/>
</dbReference>
<evidence type="ECO:0000256" key="7">
    <source>
        <dbReference type="ARBA" id="ARBA00022912"/>
    </source>
</evidence>
<dbReference type="InterPro" id="IPR038534">
    <property type="entry name" value="Rtr1/RPAP2_sf"/>
</dbReference>
<evidence type="ECO:0000256" key="5">
    <source>
        <dbReference type="ARBA" id="ARBA00022801"/>
    </source>
</evidence>
<dbReference type="EMBL" id="LFZN01000103">
    <property type="protein sequence ID" value="KXS98916.1"/>
    <property type="molecule type" value="Genomic_DNA"/>
</dbReference>
<sequence length="312" mass="35164">MPPICGLPSPNVHLNFQRELNQQQHTSMASSSTLPLKSILKQPNKKTPPVTDEQKAQAEKDRKNLNIALAHAYRIQQQKDAQAHILHSITLLIDLPAASAFTSNEAITFVEHVRIFQPSDLDSLVEERRVDGRCGYTLCLNKPRIQTMGTSAEWKLKKGMSDYCSNECAKKNLFIKTQLSEIPAWERAPEQQPEIQLHADDRSPDDDAAVRRANRAARVDAWRQKVADEKELAAERGETTASFRPKQVMADGIVEKQPSKKPPRAPDADDIEHEARAIEGFTPRQLGRDPWSKTKADTDDDDDDENEEDDDD</sequence>
<comment type="catalytic activity">
    <reaction evidence="9 12">
        <text>O-phospho-L-seryl-[protein] + H2O = L-seryl-[protein] + phosphate</text>
        <dbReference type="Rhea" id="RHEA:20629"/>
        <dbReference type="Rhea" id="RHEA-COMP:9863"/>
        <dbReference type="Rhea" id="RHEA-COMP:11604"/>
        <dbReference type="ChEBI" id="CHEBI:15377"/>
        <dbReference type="ChEBI" id="CHEBI:29999"/>
        <dbReference type="ChEBI" id="CHEBI:43474"/>
        <dbReference type="ChEBI" id="CHEBI:83421"/>
        <dbReference type="EC" id="3.1.3.16"/>
    </reaction>
</comment>
<feature type="domain" description="RTR1-type" evidence="14">
    <location>
        <begin position="111"/>
        <end position="188"/>
    </location>
</feature>
<evidence type="ECO:0000256" key="3">
    <source>
        <dbReference type="ARBA" id="ARBA00022723"/>
    </source>
</evidence>
<evidence type="ECO:0000256" key="11">
    <source>
        <dbReference type="PROSITE-ProRule" id="PRU00812"/>
    </source>
</evidence>
<dbReference type="AlphaFoldDB" id="A0A139H8Z4"/>
<evidence type="ECO:0000256" key="12">
    <source>
        <dbReference type="RuleBase" id="RU367080"/>
    </source>
</evidence>
<comment type="caution">
    <text evidence="15">The sequence shown here is derived from an EMBL/GenBank/DDBJ whole genome shotgun (WGS) entry which is preliminary data.</text>
</comment>
<dbReference type="PANTHER" id="PTHR14732">
    <property type="entry name" value="RNA POLYMERASE II SUBUNIT B1 CTD PHOSPHATASE RPAP2-RELATED"/>
    <property type="match status" value="1"/>
</dbReference>
<keyword evidence="8 12" id="KW-0539">Nucleus</keyword>
<dbReference type="Pfam" id="PF04181">
    <property type="entry name" value="RPAP2_Rtr1"/>
    <property type="match status" value="1"/>
</dbReference>
<comment type="function">
    <text evidence="12">Putative RNA polymerase II subunit B1 C-terminal domain (CTD) phosphatase involved in RNA polymerase II transcription regulation.</text>
</comment>
<feature type="region of interest" description="Disordered" evidence="13">
    <location>
        <begin position="22"/>
        <end position="59"/>
    </location>
</feature>
<dbReference type="Gene3D" id="1.25.40.820">
    <property type="match status" value="1"/>
</dbReference>
<evidence type="ECO:0000256" key="6">
    <source>
        <dbReference type="ARBA" id="ARBA00022833"/>
    </source>
</evidence>
<evidence type="ECO:0000256" key="1">
    <source>
        <dbReference type="ARBA" id="ARBA00004123"/>
    </source>
</evidence>
<feature type="compositionally biased region" description="Polar residues" evidence="13">
    <location>
        <begin position="22"/>
        <end position="35"/>
    </location>
</feature>
<evidence type="ECO:0000256" key="2">
    <source>
        <dbReference type="ARBA" id="ARBA00005676"/>
    </source>
</evidence>
<protein>
    <recommendedName>
        <fullName evidence="12">RNA polymerase II subunit B1 CTD phosphatase RPAP2 homolog</fullName>
        <ecNumber evidence="12">3.1.3.16</ecNumber>
    </recommendedName>
</protein>
<evidence type="ECO:0000313" key="15">
    <source>
        <dbReference type="EMBL" id="KXS98916.1"/>
    </source>
</evidence>
<evidence type="ECO:0000256" key="9">
    <source>
        <dbReference type="ARBA" id="ARBA00047761"/>
    </source>
</evidence>
<keyword evidence="5 12" id="KW-0378">Hydrolase</keyword>
<dbReference type="InterPro" id="IPR039693">
    <property type="entry name" value="Rtr1/RPAP2"/>
</dbReference>
<comment type="subcellular location">
    <subcellularLocation>
        <location evidence="1 12">Nucleus</location>
    </subcellularLocation>
</comment>
<dbReference type="GO" id="GO:0008420">
    <property type="term" value="F:RNA polymerase II CTD heptapeptide repeat phosphatase activity"/>
    <property type="evidence" value="ECO:0007669"/>
    <property type="project" value="UniProtKB-UniRule"/>
</dbReference>
<organism evidence="15 16">
    <name type="scientific">Pseudocercospora eumusae</name>
    <dbReference type="NCBI Taxonomy" id="321146"/>
    <lineage>
        <taxon>Eukaryota</taxon>
        <taxon>Fungi</taxon>
        <taxon>Dikarya</taxon>
        <taxon>Ascomycota</taxon>
        <taxon>Pezizomycotina</taxon>
        <taxon>Dothideomycetes</taxon>
        <taxon>Dothideomycetidae</taxon>
        <taxon>Mycosphaerellales</taxon>
        <taxon>Mycosphaerellaceae</taxon>
        <taxon>Pseudocercospora</taxon>
    </lineage>
</organism>
<comment type="catalytic activity">
    <reaction evidence="10 12">
        <text>O-phospho-L-threonyl-[protein] + H2O = L-threonyl-[protein] + phosphate</text>
        <dbReference type="Rhea" id="RHEA:47004"/>
        <dbReference type="Rhea" id="RHEA-COMP:11060"/>
        <dbReference type="Rhea" id="RHEA-COMP:11605"/>
        <dbReference type="ChEBI" id="CHEBI:15377"/>
        <dbReference type="ChEBI" id="CHEBI:30013"/>
        <dbReference type="ChEBI" id="CHEBI:43474"/>
        <dbReference type="ChEBI" id="CHEBI:61977"/>
        <dbReference type="EC" id="3.1.3.16"/>
    </reaction>
</comment>
<keyword evidence="4 12" id="KW-0863">Zinc-finger</keyword>
<dbReference type="GO" id="GO:0005634">
    <property type="term" value="C:nucleus"/>
    <property type="evidence" value="ECO:0007669"/>
    <property type="project" value="UniProtKB-SubCell"/>
</dbReference>
<evidence type="ECO:0000256" key="8">
    <source>
        <dbReference type="ARBA" id="ARBA00023242"/>
    </source>
</evidence>
<proteinExistence type="inferred from homology"/>
<dbReference type="EC" id="3.1.3.16" evidence="12"/>
<dbReference type="InterPro" id="IPR007308">
    <property type="entry name" value="Rtr1/RPAP2_dom"/>
</dbReference>
<gene>
    <name evidence="15" type="ORF">AC578_7454</name>
</gene>
<dbReference type="PROSITE" id="PS51479">
    <property type="entry name" value="ZF_RTR1"/>
    <property type="match status" value="1"/>
</dbReference>
<dbReference type="GO" id="GO:0008270">
    <property type="term" value="F:zinc ion binding"/>
    <property type="evidence" value="ECO:0007669"/>
    <property type="project" value="UniProtKB-KW"/>
</dbReference>
<dbReference type="OrthoDB" id="207120at2759"/>
<name>A0A139H8Z4_9PEZI</name>
<dbReference type="STRING" id="321146.A0A139H8Z4"/>
<evidence type="ECO:0000313" key="16">
    <source>
        <dbReference type="Proteomes" id="UP000070133"/>
    </source>
</evidence>
<keyword evidence="7 12" id="KW-0904">Protein phosphatase</keyword>
<keyword evidence="6 12" id="KW-0862">Zinc</keyword>
<accession>A0A139H8Z4</accession>
<dbReference type="PANTHER" id="PTHR14732:SF0">
    <property type="entry name" value="RNA POLYMERASE II SUBUNIT B1 CTD PHOSPHATASE RPAP2-RELATED"/>
    <property type="match status" value="1"/>
</dbReference>
<evidence type="ECO:0000256" key="13">
    <source>
        <dbReference type="SAM" id="MobiDB-lite"/>
    </source>
</evidence>
<evidence type="ECO:0000256" key="10">
    <source>
        <dbReference type="ARBA" id="ARBA00048336"/>
    </source>
</evidence>